<dbReference type="AlphaFoldDB" id="A0A4Y2NJ19"/>
<comment type="caution">
    <text evidence="1">The sequence shown here is derived from an EMBL/GenBank/DDBJ whole genome shotgun (WGS) entry which is preliminary data.</text>
</comment>
<evidence type="ECO:0000313" key="1">
    <source>
        <dbReference type="EMBL" id="GBN37706.1"/>
    </source>
</evidence>
<sequence>MTESRTMPPCLMPFWQLNRLNGHGSLNATMVKVENCKKSFNAFIFVMAWLNAQKAADAPVNDLLIRESLNLYEKNDSRVARAAFLPFSRHLCY</sequence>
<gene>
    <name evidence="1" type="ORF">AVEN_214076_1</name>
</gene>
<accession>A0A4Y2NJ19</accession>
<name>A0A4Y2NJ19_ARAVE</name>
<dbReference type="Proteomes" id="UP000499080">
    <property type="component" value="Unassembled WGS sequence"/>
</dbReference>
<keyword evidence="2" id="KW-1185">Reference proteome</keyword>
<organism evidence="1 2">
    <name type="scientific">Araneus ventricosus</name>
    <name type="common">Orbweaver spider</name>
    <name type="synonym">Epeira ventricosa</name>
    <dbReference type="NCBI Taxonomy" id="182803"/>
    <lineage>
        <taxon>Eukaryota</taxon>
        <taxon>Metazoa</taxon>
        <taxon>Ecdysozoa</taxon>
        <taxon>Arthropoda</taxon>
        <taxon>Chelicerata</taxon>
        <taxon>Arachnida</taxon>
        <taxon>Araneae</taxon>
        <taxon>Araneomorphae</taxon>
        <taxon>Entelegynae</taxon>
        <taxon>Araneoidea</taxon>
        <taxon>Araneidae</taxon>
        <taxon>Araneus</taxon>
    </lineage>
</organism>
<proteinExistence type="predicted"/>
<protein>
    <submittedName>
        <fullName evidence="1">Uncharacterized protein</fullName>
    </submittedName>
</protein>
<evidence type="ECO:0000313" key="2">
    <source>
        <dbReference type="Proteomes" id="UP000499080"/>
    </source>
</evidence>
<dbReference type="EMBL" id="BGPR01009058">
    <property type="protein sequence ID" value="GBN37706.1"/>
    <property type="molecule type" value="Genomic_DNA"/>
</dbReference>
<reference evidence="1 2" key="1">
    <citation type="journal article" date="2019" name="Sci. Rep.">
        <title>Orb-weaving spider Araneus ventricosus genome elucidates the spidroin gene catalogue.</title>
        <authorList>
            <person name="Kono N."/>
            <person name="Nakamura H."/>
            <person name="Ohtoshi R."/>
            <person name="Moran D.A.P."/>
            <person name="Shinohara A."/>
            <person name="Yoshida Y."/>
            <person name="Fujiwara M."/>
            <person name="Mori M."/>
            <person name="Tomita M."/>
            <person name="Arakawa K."/>
        </authorList>
    </citation>
    <scope>NUCLEOTIDE SEQUENCE [LARGE SCALE GENOMIC DNA]</scope>
</reference>